<protein>
    <submittedName>
        <fullName evidence="2">Uncharacterized protein</fullName>
    </submittedName>
</protein>
<organism evidence="2 3">
    <name type="scientific">Ophiocordyceps sinensis</name>
    <dbReference type="NCBI Taxonomy" id="72228"/>
    <lineage>
        <taxon>Eukaryota</taxon>
        <taxon>Fungi</taxon>
        <taxon>Dikarya</taxon>
        <taxon>Ascomycota</taxon>
        <taxon>Pezizomycotina</taxon>
        <taxon>Sordariomycetes</taxon>
        <taxon>Hypocreomycetidae</taxon>
        <taxon>Hypocreales</taxon>
        <taxon>Ophiocordycipitaceae</taxon>
        <taxon>Ophiocordyceps</taxon>
    </lineage>
</organism>
<accession>A0A8H4LRY5</accession>
<evidence type="ECO:0000313" key="3">
    <source>
        <dbReference type="Proteomes" id="UP000557566"/>
    </source>
</evidence>
<feature type="region of interest" description="Disordered" evidence="1">
    <location>
        <begin position="1"/>
        <end position="26"/>
    </location>
</feature>
<keyword evidence="3" id="KW-1185">Reference proteome</keyword>
<feature type="compositionally biased region" description="Basic and acidic residues" evidence="1">
    <location>
        <begin position="1"/>
        <end position="13"/>
    </location>
</feature>
<feature type="region of interest" description="Disordered" evidence="1">
    <location>
        <begin position="68"/>
        <end position="88"/>
    </location>
</feature>
<evidence type="ECO:0000256" key="1">
    <source>
        <dbReference type="SAM" id="MobiDB-lite"/>
    </source>
</evidence>
<name>A0A8H4LRY5_9HYPO</name>
<dbReference type="AlphaFoldDB" id="A0A8H4LRY5"/>
<sequence length="88" mass="9932">MASLWHRDLRGDDQSGAQRWVASDKRSGRVLCKDMRKYRRNMRQQSVLASPAPRVWPSSYHASGSVALRYEGRGKSQPQRLGPPTGGH</sequence>
<dbReference type="Proteomes" id="UP000557566">
    <property type="component" value="Unassembled WGS sequence"/>
</dbReference>
<dbReference type="EMBL" id="JAAVMX010000013">
    <property type="protein sequence ID" value="KAF4503871.1"/>
    <property type="molecule type" value="Genomic_DNA"/>
</dbReference>
<proteinExistence type="predicted"/>
<gene>
    <name evidence="2" type="ORF">G6O67_008807</name>
</gene>
<dbReference type="OrthoDB" id="4928194at2759"/>
<reference evidence="2 3" key="1">
    <citation type="journal article" date="2020" name="Genome Biol. Evol.">
        <title>A new high-quality draft genome assembly of the Chinese cordyceps Ophiocordyceps sinensis.</title>
        <authorList>
            <person name="Shu R."/>
            <person name="Zhang J."/>
            <person name="Meng Q."/>
            <person name="Zhang H."/>
            <person name="Zhou G."/>
            <person name="Li M."/>
            <person name="Wu P."/>
            <person name="Zhao Y."/>
            <person name="Chen C."/>
            <person name="Qin Q."/>
        </authorList>
    </citation>
    <scope>NUCLEOTIDE SEQUENCE [LARGE SCALE GENOMIC DNA]</scope>
    <source>
        <strain evidence="2 3">IOZ07</strain>
    </source>
</reference>
<comment type="caution">
    <text evidence="2">The sequence shown here is derived from an EMBL/GenBank/DDBJ whole genome shotgun (WGS) entry which is preliminary data.</text>
</comment>
<evidence type="ECO:0000313" key="2">
    <source>
        <dbReference type="EMBL" id="KAF4503871.1"/>
    </source>
</evidence>